<organism evidence="1">
    <name type="scientific">marine sediment metagenome</name>
    <dbReference type="NCBI Taxonomy" id="412755"/>
    <lineage>
        <taxon>unclassified sequences</taxon>
        <taxon>metagenomes</taxon>
        <taxon>ecological metagenomes</taxon>
    </lineage>
</organism>
<comment type="caution">
    <text evidence="1">The sequence shown here is derived from an EMBL/GenBank/DDBJ whole genome shotgun (WGS) entry which is preliminary data.</text>
</comment>
<protein>
    <submittedName>
        <fullName evidence="1">Uncharacterized protein</fullName>
    </submittedName>
</protein>
<proteinExistence type="predicted"/>
<accession>A0A0F9UGK7</accession>
<sequence>MSDKYEKLIEIEGWTLFKDRREAGMLHFITHDACPAGFQLEVDPEKGECSVVHWKY</sequence>
<gene>
    <name evidence="1" type="ORF">LCGC14_0208310</name>
</gene>
<evidence type="ECO:0000313" key="1">
    <source>
        <dbReference type="EMBL" id="KKN92340.1"/>
    </source>
</evidence>
<dbReference type="AlphaFoldDB" id="A0A0F9UGK7"/>
<name>A0A0F9UGK7_9ZZZZ</name>
<reference evidence="1" key="1">
    <citation type="journal article" date="2015" name="Nature">
        <title>Complex archaea that bridge the gap between prokaryotes and eukaryotes.</title>
        <authorList>
            <person name="Spang A."/>
            <person name="Saw J.H."/>
            <person name="Jorgensen S.L."/>
            <person name="Zaremba-Niedzwiedzka K."/>
            <person name="Martijn J."/>
            <person name="Lind A.E."/>
            <person name="van Eijk R."/>
            <person name="Schleper C."/>
            <person name="Guy L."/>
            <person name="Ettema T.J."/>
        </authorList>
    </citation>
    <scope>NUCLEOTIDE SEQUENCE</scope>
</reference>
<dbReference type="EMBL" id="LAZR01000095">
    <property type="protein sequence ID" value="KKN92340.1"/>
    <property type="molecule type" value="Genomic_DNA"/>
</dbReference>